<evidence type="ECO:0000313" key="2">
    <source>
        <dbReference type="EMBL" id="KAK3581094.1"/>
    </source>
</evidence>
<proteinExistence type="predicted"/>
<reference evidence="2" key="2">
    <citation type="journal article" date="2021" name="Genome Biol. Evol.">
        <title>Developing a high-quality reference genome for a parasitic bivalve with doubly uniparental inheritance (Bivalvia: Unionida).</title>
        <authorList>
            <person name="Smith C.H."/>
        </authorList>
    </citation>
    <scope>NUCLEOTIDE SEQUENCE</scope>
    <source>
        <strain evidence="2">CHS0354</strain>
        <tissue evidence="2">Mantle</tissue>
    </source>
</reference>
<accession>A0AAE0RWX5</accession>
<evidence type="ECO:0000256" key="1">
    <source>
        <dbReference type="SAM" id="SignalP"/>
    </source>
</evidence>
<reference evidence="2" key="1">
    <citation type="journal article" date="2021" name="Genome Biol. Evol.">
        <title>A High-Quality Reference Genome for a Parasitic Bivalve with Doubly Uniparental Inheritance (Bivalvia: Unionida).</title>
        <authorList>
            <person name="Smith C.H."/>
        </authorList>
    </citation>
    <scope>NUCLEOTIDE SEQUENCE</scope>
    <source>
        <strain evidence="2">CHS0354</strain>
    </source>
</reference>
<feature type="signal peptide" evidence="1">
    <location>
        <begin position="1"/>
        <end position="20"/>
    </location>
</feature>
<gene>
    <name evidence="2" type="ORF">CHS0354_033883</name>
</gene>
<comment type="caution">
    <text evidence="2">The sequence shown here is derived from an EMBL/GenBank/DDBJ whole genome shotgun (WGS) entry which is preliminary data.</text>
</comment>
<feature type="chain" id="PRO_5042100841" evidence="1">
    <location>
        <begin position="21"/>
        <end position="88"/>
    </location>
</feature>
<name>A0AAE0RWX5_9BIVA</name>
<protein>
    <submittedName>
        <fullName evidence="2">Uncharacterized protein</fullName>
    </submittedName>
</protein>
<organism evidence="2 3">
    <name type="scientific">Potamilus streckersoni</name>
    <dbReference type="NCBI Taxonomy" id="2493646"/>
    <lineage>
        <taxon>Eukaryota</taxon>
        <taxon>Metazoa</taxon>
        <taxon>Spiralia</taxon>
        <taxon>Lophotrochozoa</taxon>
        <taxon>Mollusca</taxon>
        <taxon>Bivalvia</taxon>
        <taxon>Autobranchia</taxon>
        <taxon>Heteroconchia</taxon>
        <taxon>Palaeoheterodonta</taxon>
        <taxon>Unionida</taxon>
        <taxon>Unionoidea</taxon>
        <taxon>Unionidae</taxon>
        <taxon>Ambleminae</taxon>
        <taxon>Lampsilini</taxon>
        <taxon>Potamilus</taxon>
    </lineage>
</organism>
<keyword evidence="1" id="KW-0732">Signal</keyword>
<dbReference type="EMBL" id="JAEAOA010001977">
    <property type="protein sequence ID" value="KAK3581094.1"/>
    <property type="molecule type" value="Genomic_DNA"/>
</dbReference>
<evidence type="ECO:0000313" key="3">
    <source>
        <dbReference type="Proteomes" id="UP001195483"/>
    </source>
</evidence>
<keyword evidence="3" id="KW-1185">Reference proteome</keyword>
<reference evidence="2" key="3">
    <citation type="submission" date="2023-05" db="EMBL/GenBank/DDBJ databases">
        <authorList>
            <person name="Smith C.H."/>
        </authorList>
    </citation>
    <scope>NUCLEOTIDE SEQUENCE</scope>
    <source>
        <strain evidence="2">CHS0354</strain>
        <tissue evidence="2">Mantle</tissue>
    </source>
</reference>
<dbReference type="Proteomes" id="UP001195483">
    <property type="component" value="Unassembled WGS sequence"/>
</dbReference>
<dbReference type="AlphaFoldDB" id="A0AAE0RWX5"/>
<sequence length="88" mass="10370">MHVSIIVLFMIILSFDCVLSSDPDGDLMFRISQTQLNELAPIMYENPREYFVHGFVDVCQNNIQTIVTRLERKRENVEYDIKNRVIYA</sequence>